<comment type="caution">
    <text evidence="3">The sequence shown here is derived from an EMBL/GenBank/DDBJ whole genome shotgun (WGS) entry which is preliminary data.</text>
</comment>
<dbReference type="EMBL" id="JAWWNJ010000121">
    <property type="protein sequence ID" value="KAK6988634.1"/>
    <property type="molecule type" value="Genomic_DNA"/>
</dbReference>
<evidence type="ECO:0000256" key="2">
    <source>
        <dbReference type="SAM" id="MobiDB-lite"/>
    </source>
</evidence>
<dbReference type="AlphaFoldDB" id="A0AAV9ZQ84"/>
<reference evidence="3 4" key="1">
    <citation type="journal article" date="2024" name="J Genomics">
        <title>Draft genome sequencing and assembly of Favolaschia claudopus CIRM-BRFM 2984 isolated from oak limbs.</title>
        <authorList>
            <person name="Navarro D."/>
            <person name="Drula E."/>
            <person name="Chaduli D."/>
            <person name="Cazenave R."/>
            <person name="Ahrendt S."/>
            <person name="Wang J."/>
            <person name="Lipzen A."/>
            <person name="Daum C."/>
            <person name="Barry K."/>
            <person name="Grigoriev I.V."/>
            <person name="Favel A."/>
            <person name="Rosso M.N."/>
            <person name="Martin F."/>
        </authorList>
    </citation>
    <scope>NUCLEOTIDE SEQUENCE [LARGE SCALE GENOMIC DNA]</scope>
    <source>
        <strain evidence="3 4">CIRM-BRFM 2984</strain>
    </source>
</reference>
<feature type="coiled-coil region" evidence="1">
    <location>
        <begin position="252"/>
        <end position="279"/>
    </location>
</feature>
<dbReference type="Proteomes" id="UP001362999">
    <property type="component" value="Unassembled WGS sequence"/>
</dbReference>
<proteinExistence type="predicted"/>
<feature type="coiled-coil region" evidence="1">
    <location>
        <begin position="178"/>
        <end position="212"/>
    </location>
</feature>
<dbReference type="Gene3D" id="1.10.287.1490">
    <property type="match status" value="1"/>
</dbReference>
<keyword evidence="4" id="KW-1185">Reference proteome</keyword>
<keyword evidence="1" id="KW-0175">Coiled coil</keyword>
<gene>
    <name evidence="3" type="ORF">R3P38DRAFT_274983</name>
</gene>
<organism evidence="3 4">
    <name type="scientific">Favolaschia claudopus</name>
    <dbReference type="NCBI Taxonomy" id="2862362"/>
    <lineage>
        <taxon>Eukaryota</taxon>
        <taxon>Fungi</taxon>
        <taxon>Dikarya</taxon>
        <taxon>Basidiomycota</taxon>
        <taxon>Agaricomycotina</taxon>
        <taxon>Agaricomycetes</taxon>
        <taxon>Agaricomycetidae</taxon>
        <taxon>Agaricales</taxon>
        <taxon>Marasmiineae</taxon>
        <taxon>Mycenaceae</taxon>
        <taxon>Favolaschia</taxon>
    </lineage>
</organism>
<accession>A0AAV9ZQ84</accession>
<evidence type="ECO:0000313" key="4">
    <source>
        <dbReference type="Proteomes" id="UP001362999"/>
    </source>
</evidence>
<feature type="compositionally biased region" description="Low complexity" evidence="2">
    <location>
        <begin position="25"/>
        <end position="40"/>
    </location>
</feature>
<protein>
    <submittedName>
        <fullName evidence="3">Uncharacterized protein</fullName>
    </submittedName>
</protein>
<evidence type="ECO:0000313" key="3">
    <source>
        <dbReference type="EMBL" id="KAK6988634.1"/>
    </source>
</evidence>
<feature type="region of interest" description="Disordered" evidence="2">
    <location>
        <begin position="420"/>
        <end position="442"/>
    </location>
</feature>
<sequence>MDAQTDSILSIKTPMEEQGLSSYPETRFSSFHSTSESSATEDLPSFLPKDIYAKAARALVDAQSALYAASSVFQIPMVPVAEANKRADLLNAEIATFRATLTEERGRSSTLQKSLDSVLRSQELANAQMIDARKRIKGLEVKHAGVQLQLAMEQAQTSSLKKSLDSAKKKHDARTKDIQDFQQAQAILRSKLAALQAENASLKQTLIETTEERDSFKHSLVRYSSELRSQQAALAKSEDARRVLRTELDAVRSSTKKDMDLLRKQLACVKEERNSLANRVSRRDARIQELKDSRDSAVKACDTAVQEQERYRRSISDALSGMWVEHERQQRSMYEFQNSMKGNLSRLDNLMGKTGTVPIEASPSLYSLFRTSSNSGLLNSGPFKQTQTLSHSEQWKLIFPPPKRQTYTENKPCTFNNLVSGKEAPHEHGQSKKAVQTVFPRA</sequence>
<evidence type="ECO:0000256" key="1">
    <source>
        <dbReference type="SAM" id="Coils"/>
    </source>
</evidence>
<feature type="region of interest" description="Disordered" evidence="2">
    <location>
        <begin position="1"/>
        <end position="40"/>
    </location>
</feature>
<feature type="compositionally biased region" description="Polar residues" evidence="2">
    <location>
        <begin position="1"/>
        <end position="10"/>
    </location>
</feature>
<name>A0AAV9ZQ84_9AGAR</name>